<keyword evidence="10" id="KW-1185">Reference proteome</keyword>
<name>A0A9E7RUP0_METWO</name>
<dbReference type="EMBL" id="JAXUHJ010000008">
    <property type="protein sequence ID" value="MEJ8542556.1"/>
    <property type="molecule type" value="Genomic_DNA"/>
</dbReference>
<dbReference type="AlphaFoldDB" id="A0A9E7RUP0"/>
<comment type="catalytic activity">
    <reaction evidence="5">
        <text>2-amino-2,3,7-trideoxy-D-lyxo-hept-6-ulosonate + NAD(+) + H2O = 3-dehydroquinate + NH4(+) + NADH + H(+)</text>
        <dbReference type="Rhea" id="RHEA:25956"/>
        <dbReference type="ChEBI" id="CHEBI:15377"/>
        <dbReference type="ChEBI" id="CHEBI:15378"/>
        <dbReference type="ChEBI" id="CHEBI:28938"/>
        <dbReference type="ChEBI" id="CHEBI:32364"/>
        <dbReference type="ChEBI" id="CHEBI:57540"/>
        <dbReference type="ChEBI" id="CHEBI:57945"/>
        <dbReference type="ChEBI" id="CHEBI:58859"/>
        <dbReference type="EC" id="1.4.1.24"/>
    </reaction>
</comment>
<dbReference type="Pfam" id="PF01959">
    <property type="entry name" value="DHQS"/>
    <property type="match status" value="1"/>
</dbReference>
<keyword evidence="4 5" id="KW-0057">Aromatic amino acid biosynthesis</keyword>
<dbReference type="Pfam" id="PF26558">
    <property type="entry name" value="DHQS_2nd"/>
    <property type="match status" value="1"/>
</dbReference>
<sequence>MKFAWLMAPDTYWDEKKTFITAALESGIDHIVDVSDAEKIRKLGNLTIISPDEDADIVLVGINGEGDGTLELPESLEYSRDAEIAFELKGEGKRVAAYVEIRSKAHEELARRLGRTVDYLILVGEDWKIIPLENIIADLQGEDVKLVAAVADEEEARVALETLEHGTDGVLIEPAEISQIKAIAELLEEIESEKYSLKPATVTRVEPVGSGDRVCVDTCSMMVPGEGMLVGSYSGGLFLVHSESLESEYVASRPFRVNAGPVQAYVMTPGGKTKYLSELETGDEVLVVDSKGRSRVAVVGRVKIEKRPLILVEAEYEDRRVRTLLQNAETIRLVNDKGEAVSVSEISEGDRVLVYFEDSARHFGMAITETIIEK</sequence>
<evidence type="ECO:0000256" key="1">
    <source>
        <dbReference type="ARBA" id="ARBA00022605"/>
    </source>
</evidence>
<evidence type="ECO:0000313" key="8">
    <source>
        <dbReference type="EMBL" id="MEJ8542556.1"/>
    </source>
</evidence>
<dbReference type="GO" id="GO:0051287">
    <property type="term" value="F:NAD binding"/>
    <property type="evidence" value="ECO:0007669"/>
    <property type="project" value="UniProtKB-UniRule"/>
</dbReference>
<dbReference type="HAMAP" id="MF_01244">
    <property type="entry name" value="Arch_DHQ_synthase"/>
    <property type="match status" value="1"/>
</dbReference>
<dbReference type="RefSeq" id="WP_191216587.1">
    <property type="nucleotide sequence ID" value="NZ_CP104550.1"/>
</dbReference>
<dbReference type="EMBL" id="CP104550">
    <property type="protein sequence ID" value="UXH32621.1"/>
    <property type="molecule type" value="Genomic_DNA"/>
</dbReference>
<keyword evidence="1 5" id="KW-0028">Amino-acid biosynthesis</keyword>
<feature type="domain" description="3-dehydroquinate synthase N-terminal" evidence="6">
    <location>
        <begin position="1"/>
        <end position="186"/>
    </location>
</feature>
<evidence type="ECO:0000259" key="7">
    <source>
        <dbReference type="Pfam" id="PF26558"/>
    </source>
</evidence>
<dbReference type="Proteomes" id="UP001065373">
    <property type="component" value="Chromosome"/>
</dbReference>
<dbReference type="GO" id="GO:0102042">
    <property type="term" value="F:dehydroquinate synthase activity"/>
    <property type="evidence" value="ECO:0007669"/>
    <property type="project" value="UniProtKB-EC"/>
</dbReference>
<dbReference type="InterPro" id="IPR056179">
    <property type="entry name" value="DHQS_C"/>
</dbReference>
<evidence type="ECO:0000256" key="4">
    <source>
        <dbReference type="ARBA" id="ARBA00023141"/>
    </source>
</evidence>
<protein>
    <recommendedName>
        <fullName evidence="5">3-dehydroquinate synthase</fullName>
        <shortName evidence="5">DHQ synthase</shortName>
        <ecNumber evidence="5">1.4.1.24</ecNumber>
    </recommendedName>
    <alternativeName>
        <fullName evidence="5">3-dehydroquinate synthase II</fullName>
    </alternativeName>
</protein>
<dbReference type="Proteomes" id="UP001369247">
    <property type="component" value="Unassembled WGS sequence"/>
</dbReference>
<dbReference type="EC" id="1.4.1.24" evidence="5"/>
<accession>A0A9E7RUP0</accession>
<dbReference type="InterPro" id="IPR002812">
    <property type="entry name" value="DHQS"/>
</dbReference>
<feature type="domain" description="3-dehydroquinate synthase C-terminal" evidence="7">
    <location>
        <begin position="200"/>
        <end position="374"/>
    </location>
</feature>
<dbReference type="InterPro" id="IPR036844">
    <property type="entry name" value="Hint_dom_sf"/>
</dbReference>
<evidence type="ECO:0000313" key="9">
    <source>
        <dbReference type="EMBL" id="UXH32621.1"/>
    </source>
</evidence>
<dbReference type="PANTHER" id="PTHR33563:SF1">
    <property type="entry name" value="3-DEHYDROQUINATE SYNTHASE"/>
    <property type="match status" value="1"/>
</dbReference>
<dbReference type="SUPFAM" id="SSF51294">
    <property type="entry name" value="Hedgehog/intein (Hint) domain"/>
    <property type="match status" value="1"/>
</dbReference>
<dbReference type="GeneID" id="58978584"/>
<dbReference type="NCBIfam" id="NF002626">
    <property type="entry name" value="PRK02290.1-4"/>
    <property type="match status" value="1"/>
</dbReference>
<organism evidence="9">
    <name type="scientific">Methanothermobacter wolfeii</name>
    <name type="common">Methanobacterium wolfei</name>
    <dbReference type="NCBI Taxonomy" id="145261"/>
    <lineage>
        <taxon>Archaea</taxon>
        <taxon>Methanobacteriati</taxon>
        <taxon>Methanobacteriota</taxon>
        <taxon>Methanomada group</taxon>
        <taxon>Methanobacteria</taxon>
        <taxon>Methanobacteriales</taxon>
        <taxon>Methanobacteriaceae</taxon>
        <taxon>Methanothermobacter</taxon>
    </lineage>
</organism>
<comment type="similarity">
    <text evidence="5">Belongs to the archaeal-type DHQ synthase family.</text>
</comment>
<evidence type="ECO:0000256" key="2">
    <source>
        <dbReference type="ARBA" id="ARBA00023002"/>
    </source>
</evidence>
<comment type="function">
    <text evidence="5">Catalyzes the oxidative deamination and cyclization of 2-amino-3,7-dideoxy-D-threo-hept-6-ulosonic acid (ADH) to yield 3-dehydroquinate (DHQ), which is fed into the canonical shikimic pathway of aromatic amino acid biosynthesis.</text>
</comment>
<dbReference type="GO" id="GO:0003856">
    <property type="term" value="F:3-dehydroquinate synthase activity"/>
    <property type="evidence" value="ECO:0007669"/>
    <property type="project" value="InterPro"/>
</dbReference>
<evidence type="ECO:0000256" key="5">
    <source>
        <dbReference type="HAMAP-Rule" id="MF_01244"/>
    </source>
</evidence>
<reference evidence="8 10" key="2">
    <citation type="submission" date="2023-12" db="EMBL/GenBank/DDBJ databases">
        <title>Phenotypic and Genomic Characterization of Methanothermobacter wolfeii Strain BSEL, a CO2-Capturing Archaeon with Minimal Nutrient Requirements.</title>
        <authorList>
            <person name="Ale Enriquez F."/>
            <person name="Ahring B.K."/>
        </authorList>
    </citation>
    <scope>NUCLEOTIDE SEQUENCE [LARGE SCALE GENOMIC DNA]</scope>
    <source>
        <strain evidence="8 10">BSEL-1</strain>
    </source>
</reference>
<keyword evidence="2 5" id="KW-0560">Oxidoreductase</keyword>
<dbReference type="GO" id="GO:0009073">
    <property type="term" value="P:aromatic amino acid family biosynthetic process"/>
    <property type="evidence" value="ECO:0007669"/>
    <property type="project" value="UniProtKB-UniRule"/>
</dbReference>
<dbReference type="GO" id="GO:0008652">
    <property type="term" value="P:amino acid biosynthetic process"/>
    <property type="evidence" value="ECO:0007669"/>
    <property type="project" value="UniProtKB-KW"/>
</dbReference>
<gene>
    <name evidence="5" type="primary">aroB'</name>
    <name evidence="9" type="ORF">N5910_04825</name>
    <name evidence="8" type="ORF">U2150_03495</name>
</gene>
<reference evidence="9" key="1">
    <citation type="submission" date="2022-09" db="EMBL/GenBank/DDBJ databases">
        <title>Characterization of three MwoI isoschizomers from sequenced genome and metagenomes.</title>
        <authorList>
            <person name="Fomenkov A."/>
            <person name="Xu S.Y."/>
            <person name="Roberts R.J."/>
        </authorList>
    </citation>
    <scope>NUCLEOTIDE SEQUENCE</scope>
    <source>
        <strain evidence="9">DSM 2970</strain>
    </source>
</reference>
<dbReference type="Gene3D" id="2.170.16.10">
    <property type="entry name" value="Hedgehog/Intein (Hint) domain"/>
    <property type="match status" value="1"/>
</dbReference>
<dbReference type="PIRSF" id="PIRSF006655">
    <property type="entry name" value="DHQ_synth"/>
    <property type="match status" value="1"/>
</dbReference>
<dbReference type="PANTHER" id="PTHR33563">
    <property type="match status" value="1"/>
</dbReference>
<keyword evidence="3 5" id="KW-0520">NAD</keyword>
<evidence type="ECO:0000259" key="6">
    <source>
        <dbReference type="Pfam" id="PF01959"/>
    </source>
</evidence>
<dbReference type="InterPro" id="IPR030960">
    <property type="entry name" value="DHQS/DOIS_N"/>
</dbReference>
<evidence type="ECO:0000256" key="3">
    <source>
        <dbReference type="ARBA" id="ARBA00023027"/>
    </source>
</evidence>
<proteinExistence type="inferred from homology"/>
<evidence type="ECO:0000313" key="10">
    <source>
        <dbReference type="Proteomes" id="UP001369247"/>
    </source>
</evidence>